<evidence type="ECO:0000256" key="1">
    <source>
        <dbReference type="ARBA" id="ARBA00004651"/>
    </source>
</evidence>
<evidence type="ECO:0000256" key="8">
    <source>
        <dbReference type="ARBA" id="ARBA00022989"/>
    </source>
</evidence>
<dbReference type="NCBIfam" id="NF001389">
    <property type="entry name" value="PRK00281.1-2"/>
    <property type="match status" value="1"/>
</dbReference>
<dbReference type="NCBIfam" id="TIGR00753">
    <property type="entry name" value="undec_PP_bacA"/>
    <property type="match status" value="1"/>
</dbReference>
<evidence type="ECO:0000256" key="4">
    <source>
        <dbReference type="ARBA" id="ARBA00021581"/>
    </source>
</evidence>
<keyword evidence="5 14" id="KW-1003">Cell membrane</keyword>
<evidence type="ECO:0000313" key="16">
    <source>
        <dbReference type="Proteomes" id="UP001352263"/>
    </source>
</evidence>
<dbReference type="InterPro" id="IPR003824">
    <property type="entry name" value="UppP"/>
</dbReference>
<evidence type="ECO:0000256" key="13">
    <source>
        <dbReference type="ARBA" id="ARBA00047594"/>
    </source>
</evidence>
<accession>A0ABU6J2Z3</accession>
<dbReference type="Proteomes" id="UP001352263">
    <property type="component" value="Unassembled WGS sequence"/>
</dbReference>
<evidence type="ECO:0000256" key="14">
    <source>
        <dbReference type="HAMAP-Rule" id="MF_01006"/>
    </source>
</evidence>
<keyword evidence="14" id="KW-0573">Peptidoglycan synthesis</keyword>
<dbReference type="HAMAP" id="MF_01006">
    <property type="entry name" value="Undec_diphosphatase"/>
    <property type="match status" value="1"/>
</dbReference>
<evidence type="ECO:0000256" key="12">
    <source>
        <dbReference type="ARBA" id="ARBA00032932"/>
    </source>
</evidence>
<evidence type="ECO:0000256" key="9">
    <source>
        <dbReference type="ARBA" id="ARBA00023136"/>
    </source>
</evidence>
<comment type="catalytic activity">
    <reaction evidence="13 14">
        <text>di-trans,octa-cis-undecaprenyl diphosphate + H2O = di-trans,octa-cis-undecaprenyl phosphate + phosphate + H(+)</text>
        <dbReference type="Rhea" id="RHEA:28094"/>
        <dbReference type="ChEBI" id="CHEBI:15377"/>
        <dbReference type="ChEBI" id="CHEBI:15378"/>
        <dbReference type="ChEBI" id="CHEBI:43474"/>
        <dbReference type="ChEBI" id="CHEBI:58405"/>
        <dbReference type="ChEBI" id="CHEBI:60392"/>
        <dbReference type="EC" id="3.6.1.27"/>
    </reaction>
</comment>
<comment type="miscellaneous">
    <text evidence="14">Bacitracin is thought to be involved in the inhibition of peptidoglycan synthesis by sequestering undecaprenyl diphosphate, thereby reducing the pool of lipid carrier available.</text>
</comment>
<evidence type="ECO:0000256" key="6">
    <source>
        <dbReference type="ARBA" id="ARBA00022692"/>
    </source>
</evidence>
<keyword evidence="7 14" id="KW-0378">Hydrolase</keyword>
<dbReference type="PANTHER" id="PTHR30622">
    <property type="entry name" value="UNDECAPRENYL-DIPHOSPHATASE"/>
    <property type="match status" value="1"/>
</dbReference>
<gene>
    <name evidence="14" type="primary">uppP</name>
    <name evidence="15" type="ORF">RY831_02480</name>
</gene>
<comment type="subcellular location">
    <subcellularLocation>
        <location evidence="1 14">Cell membrane</location>
        <topology evidence="1 14">Multi-pass membrane protein</topology>
    </subcellularLocation>
</comment>
<name>A0ABU6J2Z3_9BURK</name>
<feature type="transmembrane region" description="Helical" evidence="14">
    <location>
        <begin position="188"/>
        <end position="206"/>
    </location>
</feature>
<dbReference type="NCBIfam" id="NF001390">
    <property type="entry name" value="PRK00281.1-4"/>
    <property type="match status" value="1"/>
</dbReference>
<dbReference type="EC" id="3.6.1.27" evidence="3 14"/>
<comment type="similarity">
    <text evidence="2 14">Belongs to the UppP family.</text>
</comment>
<feature type="transmembrane region" description="Helical" evidence="14">
    <location>
        <begin position="218"/>
        <end position="239"/>
    </location>
</feature>
<sequence length="269" mass="29091">MDTIHLLKALFLGLIEGLTEFLPVSSTGHLILVGEWIEFESNEAKVFEVVIQLGAILAVCWLYRARIAKLFRGLLHGDVTERRFATCVMIAFLPAAMIGAVFIGLIKSLLFNPPVVASALIIGGFIILAVERRPAMPKIVDTSQIGWRHALGIGAAQCVAMIPGTSRSGATIVGGMLSGLSRQTATEFSFFLAIPTMLGAASYDMFRHYHLLSQNDLGAIAAGFIGAFVSALLVVSALVRFVAKYSLRLFAWYRIALGMVLIGWIFAST</sequence>
<feature type="transmembrane region" description="Helical" evidence="14">
    <location>
        <begin position="111"/>
        <end position="130"/>
    </location>
</feature>
<dbReference type="Pfam" id="PF02673">
    <property type="entry name" value="BacA"/>
    <property type="match status" value="1"/>
</dbReference>
<keyword evidence="10 14" id="KW-0046">Antibiotic resistance</keyword>
<keyword evidence="16" id="KW-1185">Reference proteome</keyword>
<comment type="caution">
    <text evidence="15">The sequence shown here is derived from an EMBL/GenBank/DDBJ whole genome shotgun (WGS) entry which is preliminary data.</text>
</comment>
<dbReference type="RefSeq" id="WP_326504745.1">
    <property type="nucleotide sequence ID" value="NZ_JAWIIV010000001.1"/>
</dbReference>
<evidence type="ECO:0000256" key="10">
    <source>
        <dbReference type="ARBA" id="ARBA00023251"/>
    </source>
</evidence>
<evidence type="ECO:0000256" key="2">
    <source>
        <dbReference type="ARBA" id="ARBA00010621"/>
    </source>
</evidence>
<evidence type="ECO:0000256" key="7">
    <source>
        <dbReference type="ARBA" id="ARBA00022801"/>
    </source>
</evidence>
<keyword evidence="14" id="KW-0133">Cell shape</keyword>
<keyword evidence="6 14" id="KW-0812">Transmembrane</keyword>
<protein>
    <recommendedName>
        <fullName evidence="4 14">Undecaprenyl-diphosphatase</fullName>
        <ecNumber evidence="3 14">3.6.1.27</ecNumber>
    </recommendedName>
    <alternativeName>
        <fullName evidence="12 14">Bacitracin resistance protein</fullName>
    </alternativeName>
    <alternativeName>
        <fullName evidence="11 14">Undecaprenyl pyrophosphate phosphatase</fullName>
    </alternativeName>
</protein>
<dbReference type="GO" id="GO:0050380">
    <property type="term" value="F:undecaprenyl-diphosphatase activity"/>
    <property type="evidence" value="ECO:0007669"/>
    <property type="project" value="UniProtKB-EC"/>
</dbReference>
<comment type="function">
    <text evidence="14">Catalyzes the dephosphorylation of undecaprenyl diphosphate (UPP). Confers resistance to bacitracin.</text>
</comment>
<proteinExistence type="inferred from homology"/>
<feature type="transmembrane region" description="Helical" evidence="14">
    <location>
        <begin position="84"/>
        <end position="105"/>
    </location>
</feature>
<keyword evidence="14" id="KW-0961">Cell wall biogenesis/degradation</keyword>
<dbReference type="EMBL" id="JAWIIV010000001">
    <property type="protein sequence ID" value="MEC4718006.1"/>
    <property type="molecule type" value="Genomic_DNA"/>
</dbReference>
<evidence type="ECO:0000256" key="11">
    <source>
        <dbReference type="ARBA" id="ARBA00032707"/>
    </source>
</evidence>
<dbReference type="PANTHER" id="PTHR30622:SF3">
    <property type="entry name" value="UNDECAPRENYL-DIPHOSPHATASE"/>
    <property type="match status" value="1"/>
</dbReference>
<organism evidence="15 16">
    <name type="scientific">Noviherbaspirillum album</name>
    <dbReference type="NCBI Taxonomy" id="3080276"/>
    <lineage>
        <taxon>Bacteria</taxon>
        <taxon>Pseudomonadati</taxon>
        <taxon>Pseudomonadota</taxon>
        <taxon>Betaproteobacteria</taxon>
        <taxon>Burkholderiales</taxon>
        <taxon>Oxalobacteraceae</taxon>
        <taxon>Noviherbaspirillum</taxon>
    </lineage>
</organism>
<keyword evidence="8 14" id="KW-1133">Transmembrane helix</keyword>
<feature type="transmembrane region" description="Helical" evidence="14">
    <location>
        <begin position="251"/>
        <end position="267"/>
    </location>
</feature>
<feature type="transmembrane region" description="Helical" evidence="14">
    <location>
        <begin position="46"/>
        <end position="63"/>
    </location>
</feature>
<evidence type="ECO:0000313" key="15">
    <source>
        <dbReference type="EMBL" id="MEC4718006.1"/>
    </source>
</evidence>
<evidence type="ECO:0000256" key="3">
    <source>
        <dbReference type="ARBA" id="ARBA00012374"/>
    </source>
</evidence>
<reference evidence="15 16" key="1">
    <citation type="submission" date="2023-10" db="EMBL/GenBank/DDBJ databases">
        <title>Noviherbaspirillum sp. CPCC 100848 genome assembly.</title>
        <authorList>
            <person name="Li X.Y."/>
            <person name="Fang X.M."/>
        </authorList>
    </citation>
    <scope>NUCLEOTIDE SEQUENCE [LARGE SCALE GENOMIC DNA]</scope>
    <source>
        <strain evidence="15 16">CPCC 100848</strain>
    </source>
</reference>
<evidence type="ECO:0000256" key="5">
    <source>
        <dbReference type="ARBA" id="ARBA00022475"/>
    </source>
</evidence>
<keyword evidence="9 14" id="KW-0472">Membrane</keyword>